<evidence type="ECO:0000313" key="1">
    <source>
        <dbReference type="EMBL" id="CAB4547660.1"/>
    </source>
</evidence>
<gene>
    <name evidence="1" type="ORF">UFOPK1503_00781</name>
</gene>
<dbReference type="AlphaFoldDB" id="A0A6J6C8H4"/>
<organism evidence="1">
    <name type="scientific">freshwater metagenome</name>
    <dbReference type="NCBI Taxonomy" id="449393"/>
    <lineage>
        <taxon>unclassified sequences</taxon>
        <taxon>metagenomes</taxon>
        <taxon>ecological metagenomes</taxon>
    </lineage>
</organism>
<proteinExistence type="predicted"/>
<sequence length="30" mass="3220">MFQLGPLAAVLLDGRVNLVFEGSARFGLEV</sequence>
<name>A0A6J6C8H4_9ZZZZ</name>
<reference evidence="1" key="1">
    <citation type="submission" date="2020-05" db="EMBL/GenBank/DDBJ databases">
        <authorList>
            <person name="Chiriac C."/>
            <person name="Salcher M."/>
            <person name="Ghai R."/>
            <person name="Kavagutti S V."/>
        </authorList>
    </citation>
    <scope>NUCLEOTIDE SEQUENCE</scope>
</reference>
<accession>A0A6J6C8H4</accession>
<dbReference type="EMBL" id="CAEZST010000012">
    <property type="protein sequence ID" value="CAB4547660.1"/>
    <property type="molecule type" value="Genomic_DNA"/>
</dbReference>
<protein>
    <submittedName>
        <fullName evidence="1">Unannotated protein</fullName>
    </submittedName>
</protein>